<keyword evidence="7" id="KW-0336">GPI-anchor</keyword>
<feature type="disulfide bond" evidence="15">
    <location>
        <begin position="52"/>
        <end position="85"/>
    </location>
</feature>
<evidence type="ECO:0000256" key="12">
    <source>
        <dbReference type="ARBA" id="ARBA00023157"/>
    </source>
</evidence>
<evidence type="ECO:0000256" key="7">
    <source>
        <dbReference type="ARBA" id="ARBA00022622"/>
    </source>
</evidence>
<sequence length="267" mass="28565">MKATAVLTLIWIAYALAQGRSQEDCQATCFQAVIDSPPYDLGCSNGNQTCLCSHGNFKNAVRDCAYATCRRDVVPHVVSTAERFCTDCKSVCLDSIVNSPPQDLICSSGDTACLCKAENFKHAVRDCAYAACPHNIAHTLVKEVESICAATVTSTSSFRNVSHSLNPASSTLSVPFKAPVVSSRLVPGFYPIPTGYEQELSKGLSIAAKGEAAAALSVEAATDLLFSSLTSEECEERIAMLPDVDTHVLNETRAKAYSCLFSDELES</sequence>
<keyword evidence="4" id="KW-1003">Cell membrane</keyword>
<dbReference type="Pfam" id="PF05730">
    <property type="entry name" value="CFEM"/>
    <property type="match status" value="2"/>
</dbReference>
<dbReference type="Proteomes" id="UP000325433">
    <property type="component" value="Unassembled WGS sequence"/>
</dbReference>
<dbReference type="InterPro" id="IPR008427">
    <property type="entry name" value="Extracellular_membr_CFEM_dom"/>
</dbReference>
<evidence type="ECO:0000313" key="19">
    <source>
        <dbReference type="Proteomes" id="UP000325433"/>
    </source>
</evidence>
<evidence type="ECO:0000256" key="8">
    <source>
        <dbReference type="ARBA" id="ARBA00022723"/>
    </source>
</evidence>
<dbReference type="GO" id="GO:0098552">
    <property type="term" value="C:side of membrane"/>
    <property type="evidence" value="ECO:0007669"/>
    <property type="project" value="UniProtKB-KW"/>
</dbReference>
<evidence type="ECO:0000256" key="4">
    <source>
        <dbReference type="ARBA" id="ARBA00022475"/>
    </source>
</evidence>
<comment type="subcellular location">
    <subcellularLocation>
        <location evidence="1">Cell membrane</location>
        <topology evidence="1">Lipid-anchor</topology>
        <topology evidence="1">GPI-anchor</topology>
    </subcellularLocation>
    <subcellularLocation>
        <location evidence="2">Secreted</location>
    </subcellularLocation>
</comment>
<dbReference type="InterPro" id="IPR051735">
    <property type="entry name" value="CFEM_domain"/>
</dbReference>
<feature type="disulfide bond" evidence="15">
    <location>
        <begin position="43"/>
        <end position="50"/>
    </location>
</feature>
<dbReference type="PANTHER" id="PTHR37928:SF2">
    <property type="entry name" value="GPI ANCHORED CFEM DOMAIN PROTEIN (AFU_ORTHOLOGUE AFUA_6G10580)"/>
    <property type="match status" value="1"/>
</dbReference>
<comment type="similarity">
    <text evidence="3">Belongs to the RBT5 family.</text>
</comment>
<evidence type="ECO:0000256" key="16">
    <source>
        <dbReference type="SAM" id="SignalP"/>
    </source>
</evidence>
<keyword evidence="13" id="KW-0325">Glycoprotein</keyword>
<keyword evidence="6" id="KW-0349">Heme</keyword>
<organism evidence="18 19">
    <name type="scientific">Aspergillus transmontanensis</name>
    <dbReference type="NCBI Taxonomy" id="1034304"/>
    <lineage>
        <taxon>Eukaryota</taxon>
        <taxon>Fungi</taxon>
        <taxon>Dikarya</taxon>
        <taxon>Ascomycota</taxon>
        <taxon>Pezizomycotina</taxon>
        <taxon>Eurotiomycetes</taxon>
        <taxon>Eurotiomycetidae</taxon>
        <taxon>Eurotiales</taxon>
        <taxon>Aspergillaceae</taxon>
        <taxon>Aspergillus</taxon>
        <taxon>Aspergillus subgen. Circumdati</taxon>
    </lineage>
</organism>
<feature type="disulfide bond" evidence="15">
    <location>
        <begin position="29"/>
        <end position="69"/>
    </location>
</feature>
<dbReference type="SMART" id="SM00747">
    <property type="entry name" value="CFEM"/>
    <property type="match status" value="2"/>
</dbReference>
<keyword evidence="5" id="KW-0964">Secreted</keyword>
<dbReference type="EMBL" id="ML738309">
    <property type="protein sequence ID" value="KAE8315891.1"/>
    <property type="molecule type" value="Genomic_DNA"/>
</dbReference>
<evidence type="ECO:0000256" key="6">
    <source>
        <dbReference type="ARBA" id="ARBA00022617"/>
    </source>
</evidence>
<dbReference type="GO" id="GO:0046872">
    <property type="term" value="F:metal ion binding"/>
    <property type="evidence" value="ECO:0007669"/>
    <property type="project" value="UniProtKB-KW"/>
</dbReference>
<dbReference type="GO" id="GO:0005576">
    <property type="term" value="C:extracellular region"/>
    <property type="evidence" value="ECO:0007669"/>
    <property type="project" value="UniProtKB-SubCell"/>
</dbReference>
<evidence type="ECO:0000256" key="14">
    <source>
        <dbReference type="ARBA" id="ARBA00023288"/>
    </source>
</evidence>
<comment type="caution">
    <text evidence="15">Lacks conserved residue(s) required for the propagation of feature annotation.</text>
</comment>
<keyword evidence="19" id="KW-1185">Reference proteome</keyword>
<feature type="domain" description="CFEM" evidence="17">
    <location>
        <begin position="1"/>
        <end position="112"/>
    </location>
</feature>
<name>A0A5N6W4Y5_9EURO</name>
<evidence type="ECO:0000256" key="10">
    <source>
        <dbReference type="ARBA" id="ARBA00023004"/>
    </source>
</evidence>
<keyword evidence="9 16" id="KW-0732">Signal</keyword>
<gene>
    <name evidence="18" type="ORF">BDV41DRAFT_574272</name>
</gene>
<feature type="signal peptide" evidence="16">
    <location>
        <begin position="1"/>
        <end position="17"/>
    </location>
</feature>
<evidence type="ECO:0000256" key="11">
    <source>
        <dbReference type="ARBA" id="ARBA00023136"/>
    </source>
</evidence>
<evidence type="ECO:0000256" key="5">
    <source>
        <dbReference type="ARBA" id="ARBA00022525"/>
    </source>
</evidence>
<evidence type="ECO:0000256" key="2">
    <source>
        <dbReference type="ARBA" id="ARBA00004613"/>
    </source>
</evidence>
<keyword evidence="8" id="KW-0479">Metal-binding</keyword>
<dbReference type="AlphaFoldDB" id="A0A5N6W4Y5"/>
<dbReference type="PROSITE" id="PS52012">
    <property type="entry name" value="CFEM"/>
    <property type="match status" value="1"/>
</dbReference>
<evidence type="ECO:0000256" key="9">
    <source>
        <dbReference type="ARBA" id="ARBA00022729"/>
    </source>
</evidence>
<dbReference type="PANTHER" id="PTHR37928">
    <property type="entry name" value="CFEM DOMAIN PROTEIN (AFU_ORTHOLOGUE AFUA_6G14090)"/>
    <property type="match status" value="1"/>
</dbReference>
<protein>
    <recommendedName>
        <fullName evidence="17">CFEM domain-containing protein</fullName>
    </recommendedName>
</protein>
<reference evidence="19" key="1">
    <citation type="submission" date="2019-04" db="EMBL/GenBank/DDBJ databases">
        <title>Friends and foes A comparative genomics studyof 23 Aspergillus species from section Flavi.</title>
        <authorList>
            <consortium name="DOE Joint Genome Institute"/>
            <person name="Kjaerbolling I."/>
            <person name="Vesth T."/>
            <person name="Frisvad J.C."/>
            <person name="Nybo J.L."/>
            <person name="Theobald S."/>
            <person name="Kildgaard S."/>
            <person name="Isbrandt T."/>
            <person name="Kuo A."/>
            <person name="Sato A."/>
            <person name="Lyhne E.K."/>
            <person name="Kogle M.E."/>
            <person name="Wiebenga A."/>
            <person name="Kun R.S."/>
            <person name="Lubbers R.J."/>
            <person name="Makela M.R."/>
            <person name="Barry K."/>
            <person name="Chovatia M."/>
            <person name="Clum A."/>
            <person name="Daum C."/>
            <person name="Haridas S."/>
            <person name="He G."/>
            <person name="LaButti K."/>
            <person name="Lipzen A."/>
            <person name="Mondo S."/>
            <person name="Riley R."/>
            <person name="Salamov A."/>
            <person name="Simmons B.A."/>
            <person name="Magnuson J.K."/>
            <person name="Henrissat B."/>
            <person name="Mortensen U.H."/>
            <person name="Larsen T.O."/>
            <person name="Devries R.P."/>
            <person name="Grigoriev I.V."/>
            <person name="Machida M."/>
            <person name="Baker S.E."/>
            <person name="Andersen M.R."/>
        </authorList>
    </citation>
    <scope>NUCLEOTIDE SEQUENCE [LARGE SCALE GENOMIC DNA]</scope>
    <source>
        <strain evidence="19">CBS 130015</strain>
    </source>
</reference>
<dbReference type="GO" id="GO:0005886">
    <property type="term" value="C:plasma membrane"/>
    <property type="evidence" value="ECO:0007669"/>
    <property type="project" value="UniProtKB-SubCell"/>
</dbReference>
<keyword evidence="14" id="KW-0449">Lipoprotein</keyword>
<feature type="chain" id="PRO_5024916817" description="CFEM domain-containing protein" evidence="16">
    <location>
        <begin position="18"/>
        <end position="267"/>
    </location>
</feature>
<keyword evidence="11" id="KW-0472">Membrane</keyword>
<evidence type="ECO:0000256" key="15">
    <source>
        <dbReference type="PROSITE-ProRule" id="PRU01356"/>
    </source>
</evidence>
<evidence type="ECO:0000256" key="13">
    <source>
        <dbReference type="ARBA" id="ARBA00023180"/>
    </source>
</evidence>
<keyword evidence="10" id="KW-0408">Iron</keyword>
<proteinExistence type="inferred from homology"/>
<accession>A0A5N6W4Y5</accession>
<evidence type="ECO:0000259" key="17">
    <source>
        <dbReference type="PROSITE" id="PS52012"/>
    </source>
</evidence>
<evidence type="ECO:0000256" key="3">
    <source>
        <dbReference type="ARBA" id="ARBA00010031"/>
    </source>
</evidence>
<keyword evidence="12 15" id="KW-1015">Disulfide bond</keyword>
<evidence type="ECO:0000313" key="18">
    <source>
        <dbReference type="EMBL" id="KAE8315891.1"/>
    </source>
</evidence>
<evidence type="ECO:0000256" key="1">
    <source>
        <dbReference type="ARBA" id="ARBA00004609"/>
    </source>
</evidence>